<dbReference type="SUPFAM" id="SSF52440">
    <property type="entry name" value="PreATP-grasp domain"/>
    <property type="match status" value="1"/>
</dbReference>
<dbReference type="Pfam" id="PF03917">
    <property type="entry name" value="GSH_synth_ATP"/>
    <property type="match status" value="1"/>
</dbReference>
<comment type="caution">
    <text evidence="11">The sequence shown here is derived from an EMBL/GenBank/DDBJ whole genome shotgun (WGS) entry which is preliminary data.</text>
</comment>
<dbReference type="Gene3D" id="3.30.1490.80">
    <property type="match status" value="1"/>
</dbReference>
<dbReference type="GO" id="GO:0004363">
    <property type="term" value="F:glutathione synthase activity"/>
    <property type="evidence" value="ECO:0007669"/>
    <property type="project" value="UniProtKB-EC"/>
</dbReference>
<feature type="domain" description="Glutathione synthase substrate-binding" evidence="10">
    <location>
        <begin position="181"/>
        <end position="281"/>
    </location>
</feature>
<dbReference type="EC" id="6.3.2.3" evidence="9"/>
<comment type="pathway">
    <text evidence="1 9">Sulfur metabolism; glutathione biosynthesis; glutathione from L-cysteine and L-glutamate: step 2/2.</text>
</comment>
<keyword evidence="8 9" id="KW-0460">Magnesium</keyword>
<dbReference type="Gene3D" id="3.40.50.1760">
    <property type="entry name" value="Glutathione synthase, substrate-binding domain superfamily, eukaryotic"/>
    <property type="match status" value="1"/>
</dbReference>
<evidence type="ECO:0000256" key="3">
    <source>
        <dbReference type="ARBA" id="ARBA00022598"/>
    </source>
</evidence>
<comment type="similarity">
    <text evidence="2 9">Belongs to the eukaryotic GSH synthase family.</text>
</comment>
<keyword evidence="5 9" id="KW-0479">Metal-binding</keyword>
<evidence type="ECO:0000313" key="12">
    <source>
        <dbReference type="Proteomes" id="UP001527925"/>
    </source>
</evidence>
<dbReference type="NCBIfam" id="TIGR01986">
    <property type="entry name" value="glut_syn_euk"/>
    <property type="match status" value="1"/>
</dbReference>
<gene>
    <name evidence="11" type="primary">GSH2_1</name>
    <name evidence="11" type="ORF">HK105_201600</name>
</gene>
<comment type="cofactor">
    <cofactor evidence="9">
        <name>Mg(2+)</name>
        <dbReference type="ChEBI" id="CHEBI:18420"/>
    </cofactor>
    <text evidence="9">Binds 1 Mg(2+) ion per subunit.</text>
</comment>
<proteinExistence type="inferred from homology"/>
<evidence type="ECO:0000256" key="7">
    <source>
        <dbReference type="ARBA" id="ARBA00022840"/>
    </source>
</evidence>
<dbReference type="EMBL" id="JADGIZ020000005">
    <property type="protein sequence ID" value="KAL2918766.1"/>
    <property type="molecule type" value="Genomic_DNA"/>
</dbReference>
<evidence type="ECO:0000259" key="10">
    <source>
        <dbReference type="Pfam" id="PF03199"/>
    </source>
</evidence>
<dbReference type="Gene3D" id="3.30.1490.50">
    <property type="match status" value="1"/>
</dbReference>
<dbReference type="InterPro" id="IPR004887">
    <property type="entry name" value="GSH_synth_subst-bd"/>
</dbReference>
<dbReference type="InterPro" id="IPR014709">
    <property type="entry name" value="Glutathione_synthase_C_euk"/>
</dbReference>
<dbReference type="InterPro" id="IPR016185">
    <property type="entry name" value="PreATP-grasp_dom_sf"/>
</dbReference>
<dbReference type="InterPro" id="IPR005615">
    <property type="entry name" value="Glutathione_synthase"/>
</dbReference>
<reference evidence="11 12" key="1">
    <citation type="submission" date="2023-09" db="EMBL/GenBank/DDBJ databases">
        <title>Pangenome analysis of Batrachochytrium dendrobatidis and related Chytrids.</title>
        <authorList>
            <person name="Yacoub M.N."/>
            <person name="Stajich J.E."/>
            <person name="James T.Y."/>
        </authorList>
    </citation>
    <scope>NUCLEOTIDE SEQUENCE [LARGE SCALE GENOMIC DNA]</scope>
    <source>
        <strain evidence="11 12">JEL0888</strain>
    </source>
</reference>
<dbReference type="PANTHER" id="PTHR11130:SF0">
    <property type="entry name" value="GLUTATHIONE SYNTHETASE"/>
    <property type="match status" value="1"/>
</dbReference>
<evidence type="ECO:0000256" key="6">
    <source>
        <dbReference type="ARBA" id="ARBA00022741"/>
    </source>
</evidence>
<evidence type="ECO:0000256" key="9">
    <source>
        <dbReference type="PIRNR" id="PIRNR001558"/>
    </source>
</evidence>
<dbReference type="Gene3D" id="1.10.1080.10">
    <property type="entry name" value="Glutathione Synthetase, Chain A, domain 3"/>
    <property type="match status" value="1"/>
</dbReference>
<evidence type="ECO:0000256" key="2">
    <source>
        <dbReference type="ARBA" id="ARBA00010385"/>
    </source>
</evidence>
<dbReference type="Proteomes" id="UP001527925">
    <property type="component" value="Unassembled WGS sequence"/>
</dbReference>
<evidence type="ECO:0000256" key="4">
    <source>
        <dbReference type="ARBA" id="ARBA00022684"/>
    </source>
</evidence>
<dbReference type="SUPFAM" id="SSF56059">
    <property type="entry name" value="Glutathione synthetase ATP-binding domain-like"/>
    <property type="match status" value="1"/>
</dbReference>
<dbReference type="InterPro" id="IPR014042">
    <property type="entry name" value="Glutathione_synthase_a-hlx"/>
</dbReference>
<keyword evidence="12" id="KW-1185">Reference proteome</keyword>
<dbReference type="Gene3D" id="3.30.470.20">
    <property type="entry name" value="ATP-grasp fold, B domain"/>
    <property type="match status" value="1"/>
</dbReference>
<dbReference type="PIRSF" id="PIRSF001558">
    <property type="entry name" value="GSHase"/>
    <property type="match status" value="1"/>
</dbReference>
<accession>A0ABR4NH20</accession>
<evidence type="ECO:0000256" key="1">
    <source>
        <dbReference type="ARBA" id="ARBA00004965"/>
    </source>
</evidence>
<organism evidence="11 12">
    <name type="scientific">Polyrhizophydium stewartii</name>
    <dbReference type="NCBI Taxonomy" id="2732419"/>
    <lineage>
        <taxon>Eukaryota</taxon>
        <taxon>Fungi</taxon>
        <taxon>Fungi incertae sedis</taxon>
        <taxon>Chytridiomycota</taxon>
        <taxon>Chytridiomycota incertae sedis</taxon>
        <taxon>Chytridiomycetes</taxon>
        <taxon>Rhizophydiales</taxon>
        <taxon>Rhizophydiales incertae sedis</taxon>
        <taxon>Polyrhizophydium</taxon>
    </lineage>
</organism>
<evidence type="ECO:0000313" key="11">
    <source>
        <dbReference type="EMBL" id="KAL2918766.1"/>
    </source>
</evidence>
<dbReference type="InterPro" id="IPR037013">
    <property type="entry name" value="GSH-S_sub-bd_sf"/>
</dbReference>
<dbReference type="Pfam" id="PF03199">
    <property type="entry name" value="GSH_synthase"/>
    <property type="match status" value="1"/>
</dbReference>
<sequence>MRARNADGPLAVHAPLALFPSPYPRECYDLALQLQPHFNNLVDRIARDSAFLDQVMARLEGVDEFTWRLFGIYRRVRANPSAQPVWMGFHRSDYMLHKPTSDSPGVLQQVEINTISSAFPSLSTRVSELHAHLSDRTQFFNASSSSTPDIHRSALPANNPLAGIAKALGTAWTLYGAPSSVVLMVVQPGEHNVYDQRWIEYKLFDTFGAKLIRKTLAEIAAEAKHVGDSRKLFIGETEIAVVYFRSGYAPGDHPTESEWTARLVIEESYAVKCPPVAYQLAGTKKMQQVIAAPGVLEKFVDSPEIAALLRSSFTGLYPLDESAEGVAAYERALESPRNFVMKPQREGGGNNVYGDEIRAKLLELSPEERKAFILMDVIQPPPFKNALVRRGSVVTADVVSELGIYGAYVTDGATVHVNEAAGHLLRTKTSDSNEGGVAAGFAVLDSPFLV</sequence>
<keyword evidence="7 9" id="KW-0067">ATP-binding</keyword>
<dbReference type="PANTHER" id="PTHR11130">
    <property type="entry name" value="GLUTATHIONE SYNTHETASE"/>
    <property type="match status" value="1"/>
</dbReference>
<dbReference type="InterPro" id="IPR014049">
    <property type="entry name" value="Glutathione_synthase_N_euk"/>
</dbReference>
<comment type="catalytic activity">
    <reaction evidence="9">
        <text>gamma-L-glutamyl-L-cysteine + glycine + ATP = glutathione + ADP + phosphate + H(+)</text>
        <dbReference type="Rhea" id="RHEA:13557"/>
        <dbReference type="ChEBI" id="CHEBI:15378"/>
        <dbReference type="ChEBI" id="CHEBI:30616"/>
        <dbReference type="ChEBI" id="CHEBI:43474"/>
        <dbReference type="ChEBI" id="CHEBI:57305"/>
        <dbReference type="ChEBI" id="CHEBI:57925"/>
        <dbReference type="ChEBI" id="CHEBI:58173"/>
        <dbReference type="ChEBI" id="CHEBI:456216"/>
        <dbReference type="EC" id="6.3.2.3"/>
    </reaction>
</comment>
<keyword evidence="6 9" id="KW-0547">Nucleotide-binding</keyword>
<evidence type="ECO:0000256" key="8">
    <source>
        <dbReference type="ARBA" id="ARBA00022842"/>
    </source>
</evidence>
<keyword evidence="3 9" id="KW-0436">Ligase</keyword>
<name>A0ABR4NH20_9FUNG</name>
<evidence type="ECO:0000256" key="5">
    <source>
        <dbReference type="ARBA" id="ARBA00022723"/>
    </source>
</evidence>
<keyword evidence="4 9" id="KW-0317">Glutathione biosynthesis</keyword>
<protein>
    <recommendedName>
        <fullName evidence="9">Glutathione synthetase</fullName>
        <shortName evidence="9">GSH-S</shortName>
        <ecNumber evidence="9">6.3.2.3</ecNumber>
    </recommendedName>
</protein>